<dbReference type="AlphaFoldDB" id="A0A5J4WUG5"/>
<sequence length="100" mass="11328">MKGLEVQENATPKRARPMPDKTKDGDVIHIFSSDRLELRTDSELSTQQKADQGQNDEDLIEISDDKMNSIQLSVENSERTGKIYIFDRDNIAAEVRCSSI</sequence>
<dbReference type="Proteomes" id="UP000324800">
    <property type="component" value="Unassembled WGS sequence"/>
</dbReference>
<reference evidence="2 3" key="1">
    <citation type="submission" date="2019-03" db="EMBL/GenBank/DDBJ databases">
        <title>Single cell metagenomics reveals metabolic interactions within the superorganism composed of flagellate Streblomastix strix and complex community of Bacteroidetes bacteria on its surface.</title>
        <authorList>
            <person name="Treitli S.C."/>
            <person name="Kolisko M."/>
            <person name="Husnik F."/>
            <person name="Keeling P."/>
            <person name="Hampl V."/>
        </authorList>
    </citation>
    <scope>NUCLEOTIDE SEQUENCE [LARGE SCALE GENOMIC DNA]</scope>
    <source>
        <strain evidence="2">ST1C</strain>
    </source>
</reference>
<gene>
    <name evidence="2" type="ORF">EZS28_006406</name>
</gene>
<feature type="compositionally biased region" description="Basic and acidic residues" evidence="1">
    <location>
        <begin position="17"/>
        <end position="26"/>
    </location>
</feature>
<feature type="region of interest" description="Disordered" evidence="1">
    <location>
        <begin position="1"/>
        <end position="26"/>
    </location>
</feature>
<name>A0A5J4WUG5_9EUKA</name>
<organism evidence="2 3">
    <name type="scientific">Streblomastix strix</name>
    <dbReference type="NCBI Taxonomy" id="222440"/>
    <lineage>
        <taxon>Eukaryota</taxon>
        <taxon>Metamonada</taxon>
        <taxon>Preaxostyla</taxon>
        <taxon>Oxymonadida</taxon>
        <taxon>Streblomastigidae</taxon>
        <taxon>Streblomastix</taxon>
    </lineage>
</organism>
<accession>A0A5J4WUG5</accession>
<evidence type="ECO:0000313" key="2">
    <source>
        <dbReference type="EMBL" id="KAA6398065.1"/>
    </source>
</evidence>
<comment type="caution">
    <text evidence="2">The sequence shown here is derived from an EMBL/GenBank/DDBJ whole genome shotgun (WGS) entry which is preliminary data.</text>
</comment>
<dbReference type="EMBL" id="SNRW01001040">
    <property type="protein sequence ID" value="KAA6398065.1"/>
    <property type="molecule type" value="Genomic_DNA"/>
</dbReference>
<evidence type="ECO:0000256" key="1">
    <source>
        <dbReference type="SAM" id="MobiDB-lite"/>
    </source>
</evidence>
<protein>
    <submittedName>
        <fullName evidence="2">Uncharacterized protein</fullName>
    </submittedName>
</protein>
<proteinExistence type="predicted"/>
<evidence type="ECO:0000313" key="3">
    <source>
        <dbReference type="Proteomes" id="UP000324800"/>
    </source>
</evidence>